<comment type="caution">
    <text evidence="2">The sequence shown here is derived from an EMBL/GenBank/DDBJ whole genome shotgun (WGS) entry which is preliminary data.</text>
</comment>
<evidence type="ECO:0000313" key="3">
    <source>
        <dbReference type="Proteomes" id="UP000308488"/>
    </source>
</evidence>
<keyword evidence="3" id="KW-1185">Reference proteome</keyword>
<dbReference type="EMBL" id="SZYH01000001">
    <property type="protein sequence ID" value="TKV67107.1"/>
    <property type="molecule type" value="Genomic_DNA"/>
</dbReference>
<dbReference type="AlphaFoldDB" id="A0A4U6R0G7"/>
<accession>A0A4U6R0G7</accession>
<dbReference type="RefSeq" id="WP_137434527.1">
    <property type="nucleotide sequence ID" value="NZ_JANRHC010000005.1"/>
</dbReference>
<protein>
    <submittedName>
        <fullName evidence="2">SCP2 sterol-binding domain-containing protein</fullName>
    </submittedName>
</protein>
<gene>
    <name evidence="2" type="ORF">FDP08_02880</name>
</gene>
<dbReference type="PANTHER" id="PTHR10094">
    <property type="entry name" value="STEROL CARRIER PROTEIN 2 SCP-2 FAMILY PROTEIN"/>
    <property type="match status" value="1"/>
</dbReference>
<evidence type="ECO:0000259" key="1">
    <source>
        <dbReference type="Pfam" id="PF02036"/>
    </source>
</evidence>
<dbReference type="Gene3D" id="3.30.1050.10">
    <property type="entry name" value="SCP2 sterol-binding domain"/>
    <property type="match status" value="1"/>
</dbReference>
<dbReference type="PANTHER" id="PTHR10094:SF25">
    <property type="entry name" value="SCP2 STEROL-BINDING DOMAIN-CONTAINING PROTEIN 1"/>
    <property type="match status" value="1"/>
</dbReference>
<dbReference type="Pfam" id="PF02036">
    <property type="entry name" value="SCP2"/>
    <property type="match status" value="1"/>
</dbReference>
<name>A0A4U6R0G7_9GAMM</name>
<sequence>MSVAPIFEKLEQNFNADAAEGLDLVFQFDIEDDNNYHVIIKDGTCKSVEGTHDDPSVTLIMNSETLKGIVSGETDGMQAFMAGQLRAEGDMMLATKLGELFNMG</sequence>
<organism evidence="2 3">
    <name type="scientific">Marinobacter panjinensis</name>
    <dbReference type="NCBI Taxonomy" id="2576384"/>
    <lineage>
        <taxon>Bacteria</taxon>
        <taxon>Pseudomonadati</taxon>
        <taxon>Pseudomonadota</taxon>
        <taxon>Gammaproteobacteria</taxon>
        <taxon>Pseudomonadales</taxon>
        <taxon>Marinobacteraceae</taxon>
        <taxon>Marinobacter</taxon>
    </lineage>
</organism>
<dbReference type="Proteomes" id="UP000308488">
    <property type="component" value="Unassembled WGS sequence"/>
</dbReference>
<dbReference type="GO" id="GO:0005829">
    <property type="term" value="C:cytosol"/>
    <property type="evidence" value="ECO:0007669"/>
    <property type="project" value="TreeGrafter"/>
</dbReference>
<reference evidence="2 3" key="1">
    <citation type="submission" date="2019-05" db="EMBL/GenBank/DDBJ databases">
        <title>Marinobacter panjinensis sp. nov., a moderately halophilic bacterium isolated from sea tidal flat environment.</title>
        <authorList>
            <person name="Yang W."/>
            <person name="An M."/>
            <person name="He W."/>
            <person name="Luo X."/>
            <person name="Zhu L."/>
            <person name="Chen G."/>
            <person name="Zhang Y."/>
            <person name="Wang Y."/>
        </authorList>
    </citation>
    <scope>NUCLEOTIDE SEQUENCE [LARGE SCALE GENOMIC DNA]</scope>
    <source>
        <strain evidence="2 3">PJ-16</strain>
    </source>
</reference>
<evidence type="ECO:0000313" key="2">
    <source>
        <dbReference type="EMBL" id="TKV67107.1"/>
    </source>
</evidence>
<dbReference type="SUPFAM" id="SSF55718">
    <property type="entry name" value="SCP-like"/>
    <property type="match status" value="1"/>
</dbReference>
<dbReference type="OrthoDB" id="9809312at2"/>
<dbReference type="InterPro" id="IPR036527">
    <property type="entry name" value="SCP2_sterol-bd_dom_sf"/>
</dbReference>
<feature type="domain" description="SCP2" evidence="1">
    <location>
        <begin position="8"/>
        <end position="101"/>
    </location>
</feature>
<dbReference type="InterPro" id="IPR003033">
    <property type="entry name" value="SCP2_sterol-bd_dom"/>
</dbReference>
<proteinExistence type="predicted"/>